<feature type="compositionally biased region" description="Polar residues" evidence="1">
    <location>
        <begin position="1457"/>
        <end position="1477"/>
    </location>
</feature>
<gene>
    <name evidence="2" type="ORF">AK812_SmicGene44740</name>
</gene>
<evidence type="ECO:0000313" key="2">
    <source>
        <dbReference type="EMBL" id="OLP75454.1"/>
    </source>
</evidence>
<sequence length="2077" mass="227775">MGDDTPAADFDYDTDSVFTADTHQSGISIIDELWCALSPPVLCNVLTCLQPATAAAFAASSLEYFEHFRLLCSGLCCSSSAVSFRLFVAMSEAPGSPVSATGGVSACSPEPCGDSDGSWAQPSSNPLAESTPEVLVGHAPQASSASGFPASSLDFSHGQRMSYENFLASAISRGLAEDSTKLPWEQGIWAPQPAHLKLPHRHHAVGLGDLFVPSSQPAVPAPVTSIKHAYPDFVKKRLRLGTLHRDESEIRTQQLRKLRTIVLQDPSQSELGNALVSAAGALQDEDIVARSFRDAFMGKSTGTLIKRVSSLWGFCSFLNDRGVPPLDFREELLYEFLNKIREANRGATAASSLLSSIRFLHGVIKVKGLPKEVSFSARCEGLARGELGRKRPTKQSQVLTSDQVWALEKLVVESCPSVDSLIGGQMLFALYSCARWDDSLHLTNIELSQAGRISLVETSTSKHKTSHVAHGRSLLLPLICLGRGLYSEPWANSWLASREHFGLGSEGPALPTYCEGSSSFGRLPMSSTEATLWLRDLLCKSGSPVASVNNITSHGLKATLLSWISKLGGWTERDQKLMGHHFDKESRSVLIYSRDSYTPLAMQTRLLLDKILDGTFSPDRSRARRVRELLGEASSSEDEKEREVCVPSESGSGQTWRASILQLTSPLAMGGRSAGMQTLQRSLFEGLIGERQSRLKGYLRLPAMATSELDSEVEFKRRALQLGVTASNIDSLIASGFKTFGQFAFSVPYQPGSADESPLVELLTSSLSGEPEAGQLSCLRRLFWESHGLAVRDLRLRQEHGADAVLKKLPTSERVARAEAQKKRLNGLTWSPETEPSHQLVDRFVSMVEEQTVIYIRPELCASRAQETLQIKQAKTFSFGSDGQLRLSHKVDDLECSTAGEWKLRMALQRKSLAMDLAGLVSFQVGEEWHTYLFTVREREVPKNMKQVSLQQILDADKRLWILLAEEVRGKIVPRPGADPVCDAIIRRLSSSNDVLSYLTPQQEIRQPSIHRWEPYTPRGRGGKGKGKDEDKDKNKGSESSTSQLSIPEGAHKTTSDGKPLCFLFSRGKCWTKKKPGQRCAKGFHLCWYCLKEHPGVPVAATRIVLLPNPWLFTFFGKIGPSRKRRETCPFRGSLYIDEFGLSFAGCDGALASGFRKIGWDSLAIDLSSLAGRHKHQPVLCELLSPAGQDFAMQILQEFGPTVVYLRPPCKTAMRARNRALPASNPAAEHCPPLRSVDQPWGLDNLSPKQSAQVRNENKLFEFCVRVLRWALDRHAFVVLHTSFMWQCLESLPAFQLCTAATASYIADSCMLGGDRPSSVRLLTNITALQPLLKRCPGPDHEHAPFGALRHLPAHPQDFVQCIVHACCQQVSFRPAEPPARPGDETSQKRKSRQLMPEFAKVAWMPADDLPKVPHKVLRPDQGAVHGAFNPSSVPLRTSVSSGLPFSDNSGFNASLSGSAPSDVSGLNASPPEQTTPGKGVTVGIYATPVEFVDRARALQHLMAGPSVVSDSFKKALFANLTRSPAEIVRARASFMDKVTALVEKLRPAEDALHASLPSELQQVLKGKRLLLFKELLEMYNYDDPQVWQLLRDGPSLTGCQDHPPYADHRYRPASISTKQLESEATWRRRAISTKTLSPQDAAILTELGASEVQAGFVSGPFRSEQEVSAALGRSDWVATPRFVLLQGAKAKPRVIDDCRASGLNSSFSSTERLRLQDLDYVVAMVRLAGRMSCKHSIRMDLSTGEVLCGDRVLPPGSEWLGRCVDLAKAYKQMAVPRAQPHLVVLCHHDEDGAPLYYISESLPFGAEGSVYGFVRTSRALSFLINEAILVPSSVYFDDFPALSPGALAKSATDSISFLLSALGWKFSTDPEKAKDFAPQFDVLGCSLDLSSLVGPFGFLEVKNKPNRVSHITDLLDELGSGRGDYKLIPVIKGQLNFASNFVMGRAISPLSRSLSSATSGDIRSLCDKVKELLANSKPRKVSWHSPDSPILLFTDAAFEKGRATVGAVVIDTLGGPADIYDGELPGKLVSSWQRYADEQIICQAELAAAVSIRHRLRRRLAGRKCIYFMTTFHLDG</sequence>
<proteinExistence type="predicted"/>
<organism evidence="2 3">
    <name type="scientific">Symbiodinium microadriaticum</name>
    <name type="common">Dinoflagellate</name>
    <name type="synonym">Zooxanthella microadriatica</name>
    <dbReference type="NCBI Taxonomy" id="2951"/>
    <lineage>
        <taxon>Eukaryota</taxon>
        <taxon>Sar</taxon>
        <taxon>Alveolata</taxon>
        <taxon>Dinophyceae</taxon>
        <taxon>Suessiales</taxon>
        <taxon>Symbiodiniaceae</taxon>
        <taxon>Symbiodinium</taxon>
    </lineage>
</organism>
<keyword evidence="3" id="KW-1185">Reference proteome</keyword>
<feature type="region of interest" description="Disordered" evidence="1">
    <location>
        <begin position="1009"/>
        <end position="1055"/>
    </location>
</feature>
<feature type="region of interest" description="Disordered" evidence="1">
    <location>
        <begin position="1457"/>
        <end position="1481"/>
    </location>
</feature>
<dbReference type="OrthoDB" id="433125at2759"/>
<accession>A0A1Q9BXQ0</accession>
<comment type="caution">
    <text evidence="2">The sequence shown here is derived from an EMBL/GenBank/DDBJ whole genome shotgun (WGS) entry which is preliminary data.</text>
</comment>
<reference evidence="2 3" key="1">
    <citation type="submission" date="2016-02" db="EMBL/GenBank/DDBJ databases">
        <title>Genome analysis of coral dinoflagellate symbionts highlights evolutionary adaptations to a symbiotic lifestyle.</title>
        <authorList>
            <person name="Aranda M."/>
            <person name="Li Y."/>
            <person name="Liew Y.J."/>
            <person name="Baumgarten S."/>
            <person name="Simakov O."/>
            <person name="Wilson M."/>
            <person name="Piel J."/>
            <person name="Ashoor H."/>
            <person name="Bougouffa S."/>
            <person name="Bajic V.B."/>
            <person name="Ryu T."/>
            <person name="Ravasi T."/>
            <person name="Bayer T."/>
            <person name="Micklem G."/>
            <person name="Kim H."/>
            <person name="Bhak J."/>
            <person name="Lajeunesse T.C."/>
            <person name="Voolstra C.R."/>
        </authorList>
    </citation>
    <scope>NUCLEOTIDE SEQUENCE [LARGE SCALE GENOMIC DNA]</scope>
    <source>
        <strain evidence="2 3">CCMP2467</strain>
    </source>
</reference>
<feature type="compositionally biased region" description="Basic and acidic residues" evidence="1">
    <location>
        <begin position="1026"/>
        <end position="1037"/>
    </location>
</feature>
<evidence type="ECO:0000313" key="3">
    <source>
        <dbReference type="Proteomes" id="UP000186817"/>
    </source>
</evidence>
<feature type="region of interest" description="Disordered" evidence="1">
    <location>
        <begin position="1374"/>
        <end position="1393"/>
    </location>
</feature>
<feature type="region of interest" description="Disordered" evidence="1">
    <location>
        <begin position="630"/>
        <end position="651"/>
    </location>
</feature>
<name>A0A1Q9BXQ0_SYMMI</name>
<dbReference type="Proteomes" id="UP000186817">
    <property type="component" value="Unassembled WGS sequence"/>
</dbReference>
<protein>
    <submittedName>
        <fullName evidence="2">Uncharacterized protein</fullName>
    </submittedName>
</protein>
<dbReference type="EMBL" id="LSRX01002473">
    <property type="protein sequence ID" value="OLP75454.1"/>
    <property type="molecule type" value="Genomic_DNA"/>
</dbReference>
<evidence type="ECO:0000256" key="1">
    <source>
        <dbReference type="SAM" id="MobiDB-lite"/>
    </source>
</evidence>